<dbReference type="Proteomes" id="UP000190162">
    <property type="component" value="Unassembled WGS sequence"/>
</dbReference>
<accession>A0A1T4V1J6</accession>
<evidence type="ECO:0000313" key="2">
    <source>
        <dbReference type="Proteomes" id="UP000190162"/>
    </source>
</evidence>
<evidence type="ECO:0000313" key="1">
    <source>
        <dbReference type="EMBL" id="SKA58825.1"/>
    </source>
</evidence>
<name>A0A1T4V1J6_9GAMM</name>
<proteinExistence type="predicted"/>
<protein>
    <submittedName>
        <fullName evidence="1">Uncharacterized protein</fullName>
    </submittedName>
</protein>
<dbReference type="RefSeq" id="WP_078753284.1">
    <property type="nucleotide sequence ID" value="NZ_FUXU01000043.1"/>
</dbReference>
<dbReference type="OrthoDB" id="5917342at2"/>
<sequence length="203" mass="22811">MESKLYIVINAKQLFGQSLSKRLAQRGNTVVFLSNDEQLGYALAAEEPRVRFRYCESLGTTDIASEFLWSERCISTVHGVVIIVPIDELSLLADDYRQSLLSAFGCTESSQGRPLCVTYVVLPKQEDDHGALKSLHLDLCKQSHNVEKTNSKLKLNHIIMSDFKHCDSENNVTLANDTSELIHYLTSTTAKCLKSQTFYFANI</sequence>
<reference evidence="2" key="1">
    <citation type="submission" date="2017-02" db="EMBL/GenBank/DDBJ databases">
        <authorList>
            <person name="Varghese N."/>
            <person name="Submissions S."/>
        </authorList>
    </citation>
    <scope>NUCLEOTIDE SEQUENCE [LARGE SCALE GENOMIC DNA]</scope>
    <source>
        <strain evidence="2">DSM 22720</strain>
    </source>
</reference>
<gene>
    <name evidence="1" type="ORF">SAMN02745132_03034</name>
</gene>
<dbReference type="EMBL" id="FUXU01000043">
    <property type="protein sequence ID" value="SKA58825.1"/>
    <property type="molecule type" value="Genomic_DNA"/>
</dbReference>
<dbReference type="AlphaFoldDB" id="A0A1T4V1J6"/>
<organism evidence="1 2">
    <name type="scientific">Enterovibrio nigricans DSM 22720</name>
    <dbReference type="NCBI Taxonomy" id="1121868"/>
    <lineage>
        <taxon>Bacteria</taxon>
        <taxon>Pseudomonadati</taxon>
        <taxon>Pseudomonadota</taxon>
        <taxon>Gammaproteobacteria</taxon>
        <taxon>Vibrionales</taxon>
        <taxon>Vibrionaceae</taxon>
        <taxon>Enterovibrio</taxon>
    </lineage>
</organism>
<keyword evidence="2" id="KW-1185">Reference proteome</keyword>